<proteinExistence type="inferred from homology"/>
<comment type="caution">
    <text evidence="8">The sequence shown here is derived from an EMBL/GenBank/DDBJ whole genome shotgun (WGS) entry which is preliminary data.</text>
</comment>
<organism evidence="8 9">
    <name type="scientific">Naegleria lovaniensis</name>
    <name type="common">Amoeba</name>
    <dbReference type="NCBI Taxonomy" id="51637"/>
    <lineage>
        <taxon>Eukaryota</taxon>
        <taxon>Discoba</taxon>
        <taxon>Heterolobosea</taxon>
        <taxon>Tetramitia</taxon>
        <taxon>Eutetramitia</taxon>
        <taxon>Vahlkampfiidae</taxon>
        <taxon>Naegleria</taxon>
    </lineage>
</organism>
<dbReference type="SUPFAM" id="SSF51569">
    <property type="entry name" value="Aldolase"/>
    <property type="match status" value="1"/>
</dbReference>
<dbReference type="Proteomes" id="UP000816034">
    <property type="component" value="Unassembled WGS sequence"/>
</dbReference>
<name>A0AA88GXW7_NAELO</name>
<gene>
    <name evidence="8" type="ORF">C9374_009625</name>
</gene>
<dbReference type="RefSeq" id="XP_044554942.1">
    <property type="nucleotide sequence ID" value="XM_044699833.1"/>
</dbReference>
<dbReference type="PANTHER" id="PTHR10889:SF1">
    <property type="entry name" value="DEOXYRIBOSE-PHOSPHATE ALDOLASE"/>
    <property type="match status" value="1"/>
</dbReference>
<sequence>MSCCKAQSSSLGGLLFFGGLALATVWMGRNKKSVNNEKKEPETTIESYISFVKERVEIVAGKLGIPSNEIFQLLPHLKETPTTDAFVKTNLPLSQFIDHTILKANAKKSEVEQLCQEALTHNFAAVCVNAANVALCKKLLETSNVKIASVVGFPLGATTVESKVFETRQAIDLGAHEIDMVINIGKLLDGDYQYIYDELKRMADACIEKGAVLKVILECCLLNKDLIADASIMCMLAKCHYVKTSTGFSTSGAKLEDCKLMKAVVGNVGLVKAAGGIRDKETAMKFIDEAKISRIGTSSGAAIIGGTKATGY</sequence>
<dbReference type="SMART" id="SM01133">
    <property type="entry name" value="DeoC"/>
    <property type="match status" value="1"/>
</dbReference>
<dbReference type="InterPro" id="IPR013785">
    <property type="entry name" value="Aldolase_TIM"/>
</dbReference>
<evidence type="ECO:0000256" key="1">
    <source>
        <dbReference type="ARBA" id="ARBA00010936"/>
    </source>
</evidence>
<dbReference type="HAMAP" id="MF_00114">
    <property type="entry name" value="DeoC_type1"/>
    <property type="match status" value="1"/>
</dbReference>
<evidence type="ECO:0000256" key="3">
    <source>
        <dbReference type="ARBA" id="ARBA00022490"/>
    </source>
</evidence>
<evidence type="ECO:0000256" key="2">
    <source>
        <dbReference type="ARBA" id="ARBA00012515"/>
    </source>
</evidence>
<dbReference type="InterPro" id="IPR028581">
    <property type="entry name" value="DeoC_typeI"/>
</dbReference>
<evidence type="ECO:0000256" key="7">
    <source>
        <dbReference type="ARBA" id="ARBA00048791"/>
    </source>
</evidence>
<evidence type="ECO:0000256" key="4">
    <source>
        <dbReference type="ARBA" id="ARBA00023239"/>
    </source>
</evidence>
<dbReference type="PANTHER" id="PTHR10889">
    <property type="entry name" value="DEOXYRIBOSE-PHOSPHATE ALDOLASE"/>
    <property type="match status" value="1"/>
</dbReference>
<dbReference type="Gene3D" id="3.20.20.70">
    <property type="entry name" value="Aldolase class I"/>
    <property type="match status" value="1"/>
</dbReference>
<evidence type="ECO:0000256" key="6">
    <source>
        <dbReference type="ARBA" id="ARBA00032755"/>
    </source>
</evidence>
<dbReference type="InterPro" id="IPR011343">
    <property type="entry name" value="DeoC"/>
</dbReference>
<keyword evidence="4" id="KW-0456">Lyase</keyword>
<dbReference type="GO" id="GO:0004139">
    <property type="term" value="F:deoxyribose-phosphate aldolase activity"/>
    <property type="evidence" value="ECO:0007669"/>
    <property type="project" value="UniProtKB-EC"/>
</dbReference>
<comment type="catalytic activity">
    <reaction evidence="7">
        <text>2-deoxy-D-ribose 5-phosphate = D-glyceraldehyde 3-phosphate + acetaldehyde</text>
        <dbReference type="Rhea" id="RHEA:12821"/>
        <dbReference type="ChEBI" id="CHEBI:15343"/>
        <dbReference type="ChEBI" id="CHEBI:59776"/>
        <dbReference type="ChEBI" id="CHEBI:62877"/>
        <dbReference type="EC" id="4.1.2.4"/>
    </reaction>
</comment>
<protein>
    <recommendedName>
        <fullName evidence="2">deoxyribose-phosphate aldolase</fullName>
        <ecNumber evidence="2">4.1.2.4</ecNumber>
    </recommendedName>
    <alternativeName>
        <fullName evidence="6">2-deoxy-D-ribose 5-phosphate aldolase</fullName>
    </alternativeName>
</protein>
<dbReference type="EMBL" id="PYSW02000003">
    <property type="protein sequence ID" value="KAG2393048.1"/>
    <property type="molecule type" value="Genomic_DNA"/>
</dbReference>
<dbReference type="GeneID" id="68102079"/>
<dbReference type="GO" id="GO:0016052">
    <property type="term" value="P:carbohydrate catabolic process"/>
    <property type="evidence" value="ECO:0007669"/>
    <property type="project" value="TreeGrafter"/>
</dbReference>
<keyword evidence="9" id="KW-1185">Reference proteome</keyword>
<dbReference type="EC" id="4.1.2.4" evidence="2"/>
<evidence type="ECO:0000313" key="9">
    <source>
        <dbReference type="Proteomes" id="UP000816034"/>
    </source>
</evidence>
<comment type="similarity">
    <text evidence="1">Belongs to the DeoC/FbaB aldolase family. DeoC type 1 subfamily.</text>
</comment>
<dbReference type="GO" id="GO:0005737">
    <property type="term" value="C:cytoplasm"/>
    <property type="evidence" value="ECO:0007669"/>
    <property type="project" value="InterPro"/>
</dbReference>
<dbReference type="FunFam" id="3.20.20.70:FF:000044">
    <property type="entry name" value="Deoxyribose-phosphate aldolase"/>
    <property type="match status" value="1"/>
</dbReference>
<dbReference type="GO" id="GO:0009264">
    <property type="term" value="P:deoxyribonucleotide catabolic process"/>
    <property type="evidence" value="ECO:0007669"/>
    <property type="project" value="InterPro"/>
</dbReference>
<dbReference type="Pfam" id="PF01791">
    <property type="entry name" value="DeoC"/>
    <property type="match status" value="1"/>
</dbReference>
<accession>A0AA88GXW7</accession>
<reference evidence="8 9" key="1">
    <citation type="journal article" date="2018" name="BMC Genomics">
        <title>The genome of Naegleria lovaniensis, the basis for a comparative approach to unravel pathogenicity factors of the human pathogenic amoeba N. fowleri.</title>
        <authorList>
            <person name="Liechti N."/>
            <person name="Schurch N."/>
            <person name="Bruggmann R."/>
            <person name="Wittwer M."/>
        </authorList>
    </citation>
    <scope>NUCLEOTIDE SEQUENCE [LARGE SCALE GENOMIC DNA]</scope>
    <source>
        <strain evidence="8 9">ATCC 30569</strain>
    </source>
</reference>
<keyword evidence="3" id="KW-0963">Cytoplasm</keyword>
<keyword evidence="5" id="KW-0704">Schiff base</keyword>
<evidence type="ECO:0000313" key="8">
    <source>
        <dbReference type="EMBL" id="KAG2393048.1"/>
    </source>
</evidence>
<evidence type="ECO:0000256" key="5">
    <source>
        <dbReference type="ARBA" id="ARBA00023270"/>
    </source>
</evidence>
<dbReference type="AlphaFoldDB" id="A0AA88GXW7"/>
<dbReference type="NCBIfam" id="TIGR00126">
    <property type="entry name" value="deoC"/>
    <property type="match status" value="1"/>
</dbReference>
<dbReference type="InterPro" id="IPR002915">
    <property type="entry name" value="DeoC/FbaB/LacD_aldolase"/>
</dbReference>
<dbReference type="CDD" id="cd00959">
    <property type="entry name" value="DeoC"/>
    <property type="match status" value="1"/>
</dbReference>